<dbReference type="AlphaFoldDB" id="A0A804KGZ8"/>
<name>A0A804KGZ8_MUSAM</name>
<feature type="region of interest" description="Disordered" evidence="1">
    <location>
        <begin position="23"/>
        <end position="113"/>
    </location>
</feature>
<dbReference type="InParanoid" id="A0A804KGZ8"/>
<dbReference type="InterPro" id="IPR057710">
    <property type="entry name" value="DUF7950"/>
</dbReference>
<dbReference type="EMBL" id="HG996474">
    <property type="protein sequence ID" value="CAG1834475.1"/>
    <property type="molecule type" value="Genomic_DNA"/>
</dbReference>
<organism evidence="4 5">
    <name type="scientific">Musa acuminata subsp. malaccensis</name>
    <name type="common">Wild banana</name>
    <name type="synonym">Musa malaccensis</name>
    <dbReference type="NCBI Taxonomy" id="214687"/>
    <lineage>
        <taxon>Eukaryota</taxon>
        <taxon>Viridiplantae</taxon>
        <taxon>Streptophyta</taxon>
        <taxon>Embryophyta</taxon>
        <taxon>Tracheophyta</taxon>
        <taxon>Spermatophyta</taxon>
        <taxon>Magnoliopsida</taxon>
        <taxon>Liliopsida</taxon>
        <taxon>Zingiberales</taxon>
        <taxon>Musaceae</taxon>
        <taxon>Musa</taxon>
    </lineage>
</organism>
<feature type="domain" description="DUF7950" evidence="2">
    <location>
        <begin position="126"/>
        <end position="277"/>
    </location>
</feature>
<gene>
    <name evidence="3" type="ORF">GSMUA_225800.1</name>
</gene>
<evidence type="ECO:0000313" key="5">
    <source>
        <dbReference type="Proteomes" id="UP000012960"/>
    </source>
</evidence>
<dbReference type="OMA" id="RRHFKES"/>
<reference evidence="4" key="2">
    <citation type="submission" date="2021-05" db="UniProtKB">
        <authorList>
            <consortium name="EnsemblPlants"/>
        </authorList>
    </citation>
    <scope>IDENTIFICATION</scope>
    <source>
        <strain evidence="4">subsp. malaccensis</strain>
    </source>
</reference>
<dbReference type="Proteomes" id="UP000012960">
    <property type="component" value="Unplaced"/>
</dbReference>
<feature type="compositionally biased region" description="Polar residues" evidence="1">
    <location>
        <begin position="73"/>
        <end position="82"/>
    </location>
</feature>
<feature type="compositionally biased region" description="Low complexity" evidence="1">
    <location>
        <begin position="27"/>
        <end position="46"/>
    </location>
</feature>
<dbReference type="EnsemblPlants" id="Ma09_t07460.1">
    <property type="protein sequence ID" value="Ma09_p07460.1"/>
    <property type="gene ID" value="Ma09_g07460"/>
</dbReference>
<sequence>MYGGGGDADVARKVGRAMIRFRPIAPKPAAGSPLAVAAAAEAAAAPRRPKRKGSANPAAGASGRKPRKAEANPSPSSSTIVTLSLIPETPERKGDREAAPKRSPSFPSPPSAVVVPRVVPPVGAIGSWVTVECVTETDGWREGEVAWRSDEAVAAALAADECPGFVSDEWDRVTWINEAYRRMVVGTAQRCSSLEGGGAAEKEEEVRVGLVSQGLLPAAGRCRAFTCWVRVWYARRLRRTKGPPSPPPPSSLAAPCDVWRLDGGVCAWRLDVKAALSLS</sequence>
<dbReference type="Gramene" id="Ma09_t07460.1">
    <property type="protein sequence ID" value="Ma09_p07460.1"/>
    <property type="gene ID" value="Ma09_g07460"/>
</dbReference>
<accession>A0A804KGZ8</accession>
<reference evidence="3" key="1">
    <citation type="submission" date="2021-03" db="EMBL/GenBank/DDBJ databases">
        <authorList>
            <consortium name="Genoscope - CEA"/>
            <person name="William W."/>
        </authorList>
    </citation>
    <scope>NUCLEOTIDE SEQUENCE</scope>
    <source>
        <strain evidence="3">Doubled-haploid Pahang</strain>
    </source>
</reference>
<dbReference type="PANTHER" id="PTHR33595">
    <property type="entry name" value="VON WILLEBRAND FACTOR A DOMAIN PROTEIN"/>
    <property type="match status" value="1"/>
</dbReference>
<feature type="compositionally biased region" description="Basic and acidic residues" evidence="1">
    <location>
        <begin position="89"/>
        <end position="100"/>
    </location>
</feature>
<evidence type="ECO:0000259" key="2">
    <source>
        <dbReference type="Pfam" id="PF25821"/>
    </source>
</evidence>
<feature type="compositionally biased region" description="Low complexity" evidence="1">
    <location>
        <begin position="101"/>
        <end position="113"/>
    </location>
</feature>
<dbReference type="PANTHER" id="PTHR33595:SF7">
    <property type="entry name" value="OS12G0242500 PROTEIN"/>
    <property type="match status" value="1"/>
</dbReference>
<dbReference type="OrthoDB" id="1898295at2759"/>
<keyword evidence="5" id="KW-1185">Reference proteome</keyword>
<dbReference type="Pfam" id="PF25821">
    <property type="entry name" value="DUF7950"/>
    <property type="match status" value="1"/>
</dbReference>
<evidence type="ECO:0000313" key="3">
    <source>
        <dbReference type="EMBL" id="CAG1834475.1"/>
    </source>
</evidence>
<evidence type="ECO:0000256" key="1">
    <source>
        <dbReference type="SAM" id="MobiDB-lite"/>
    </source>
</evidence>
<protein>
    <submittedName>
        <fullName evidence="3">(wild Malaysian banana) hypothetical protein</fullName>
    </submittedName>
</protein>
<proteinExistence type="predicted"/>
<evidence type="ECO:0000313" key="4">
    <source>
        <dbReference type="EnsemblPlants" id="Ma09_p07460.1"/>
    </source>
</evidence>